<keyword evidence="2 9" id="KW-0645">Protease</keyword>
<comment type="similarity">
    <text evidence="1 9">Belongs to the peptidase M3 family.</text>
</comment>
<sequence>MTDTNPLLTMLDGTGLPPFANIRPEHAEPAIDQLIAESRTAVEQSAAAAEQADWDRVVAPLEAAEDRLSRAFAPVRHLHSVMDSPEWRAAFDACLPKLTAFHTELGQHRGLFDAVTAIAEGDEYARLNENQRKVVDDARRNFRLSGVALEGANRERFAEIAQRLSSLSNRFQQNLLDATQAWTRHVTDAGELAGLPQSARDLLAQNAASKDLDGWLLTLDAPSFMVVNTYAENRELRRDIYTAFSTRASDQGPQAGEFDNSALMDEILALRHEQAGLLGYDNYAAYSLATKMARDANEVESFLQDLAKRTHPLAERELAELTEFARERDGLEQLEAWDVGYYMDQLRQARYQLSAEDLRPYFPASRVIDGLFGVVERLYGVRVETDTGIETWHPDVTAYVIREPDGSDRGYFYLDPYAREGKRGGAWMDECRVRRRVGDTVQLPVAFLTCNFTPPVDGADARLTHDEVLTLFHEFGHGLHHLLTRIDYAEISGINGVEWDAVELPSQFMENWCWERAALDLFARHADSGEPLPDELFQRMQASRHFMAGWMMLRQVEFSLFDLRLHRDVDPDHGVDVQSTLNAVRREVSVLQPPAFNRFAHGFGHIFAGGYAAGYYSYKWAEVLSADAFAAFEETDLFDRDTGRRFLTEILERGGSRPALDSFKAFRGREPAIEPLLRQNGLVEDAA</sequence>
<keyword evidence="5 9" id="KW-0862">Zinc</keyword>
<keyword evidence="6 9" id="KW-0482">Metalloprotease</keyword>
<dbReference type="PANTHER" id="PTHR11804">
    <property type="entry name" value="PROTEASE M3 THIMET OLIGOPEPTIDASE-RELATED"/>
    <property type="match status" value="1"/>
</dbReference>
<dbReference type="Pfam" id="PF01432">
    <property type="entry name" value="Peptidase_M3"/>
    <property type="match status" value="1"/>
</dbReference>
<evidence type="ECO:0000313" key="12">
    <source>
        <dbReference type="EMBL" id="MDT0636314.1"/>
    </source>
</evidence>
<dbReference type="EC" id="3.4.24.70" evidence="8"/>
<evidence type="ECO:0000256" key="5">
    <source>
        <dbReference type="ARBA" id="ARBA00022833"/>
    </source>
</evidence>
<dbReference type="InterPro" id="IPR045090">
    <property type="entry name" value="Pept_M3A_M3B"/>
</dbReference>
<evidence type="ECO:0000256" key="1">
    <source>
        <dbReference type="ARBA" id="ARBA00006040"/>
    </source>
</evidence>
<comment type="caution">
    <text evidence="12">The sequence shown here is derived from an EMBL/GenBank/DDBJ whole genome shotgun (WGS) entry which is preliminary data.</text>
</comment>
<dbReference type="CDD" id="cd06456">
    <property type="entry name" value="M3A_DCP"/>
    <property type="match status" value="1"/>
</dbReference>
<dbReference type="PANTHER" id="PTHR11804:SF84">
    <property type="entry name" value="SACCHAROLYSIN"/>
    <property type="match status" value="1"/>
</dbReference>
<dbReference type="Gene3D" id="3.40.390.10">
    <property type="entry name" value="Collagenase (Catalytic Domain)"/>
    <property type="match status" value="1"/>
</dbReference>
<evidence type="ECO:0000256" key="6">
    <source>
        <dbReference type="ARBA" id="ARBA00023049"/>
    </source>
</evidence>
<evidence type="ECO:0000256" key="8">
    <source>
        <dbReference type="ARBA" id="ARBA00026100"/>
    </source>
</evidence>
<evidence type="ECO:0000256" key="9">
    <source>
        <dbReference type="RuleBase" id="RU003435"/>
    </source>
</evidence>
<organism evidence="12 13">
    <name type="scientific">Spectribacter hydrogenoxidans</name>
    <dbReference type="NCBI Taxonomy" id="3075608"/>
    <lineage>
        <taxon>Bacteria</taxon>
        <taxon>Pseudomonadati</taxon>
        <taxon>Pseudomonadota</taxon>
        <taxon>Gammaproteobacteria</taxon>
        <taxon>Salinisphaerales</taxon>
        <taxon>Salinisphaeraceae</taxon>
        <taxon>Spectribacter</taxon>
    </lineage>
</organism>
<dbReference type="InterPro" id="IPR024077">
    <property type="entry name" value="Neurolysin/TOP_dom2"/>
</dbReference>
<feature type="domain" description="Oligopeptidase A N-terminal" evidence="11">
    <location>
        <begin position="33"/>
        <end position="154"/>
    </location>
</feature>
<dbReference type="Pfam" id="PF19310">
    <property type="entry name" value="TOP_N"/>
    <property type="match status" value="1"/>
</dbReference>
<dbReference type="SUPFAM" id="SSF55486">
    <property type="entry name" value="Metalloproteases ('zincins'), catalytic domain"/>
    <property type="match status" value="1"/>
</dbReference>
<evidence type="ECO:0000313" key="13">
    <source>
        <dbReference type="Proteomes" id="UP001251857"/>
    </source>
</evidence>
<feature type="domain" description="Peptidase M3A/M3B catalytic" evidence="10">
    <location>
        <begin position="229"/>
        <end position="681"/>
    </location>
</feature>
<keyword evidence="4 9" id="KW-0378">Hydrolase</keyword>
<dbReference type="InterPro" id="IPR024079">
    <property type="entry name" value="MetalloPept_cat_dom_sf"/>
</dbReference>
<dbReference type="GO" id="GO:0016787">
    <property type="term" value="F:hydrolase activity"/>
    <property type="evidence" value="ECO:0007669"/>
    <property type="project" value="UniProtKB-KW"/>
</dbReference>
<evidence type="ECO:0000256" key="7">
    <source>
        <dbReference type="ARBA" id="ARBA00024603"/>
    </source>
</evidence>
<keyword evidence="13" id="KW-1185">Reference proteome</keyword>
<name>A0ABU3C425_9GAMM</name>
<dbReference type="Gene3D" id="1.10.1370.10">
    <property type="entry name" value="Neurolysin, domain 3"/>
    <property type="match status" value="1"/>
</dbReference>
<reference evidence="12 13" key="1">
    <citation type="submission" date="2023-09" db="EMBL/GenBank/DDBJ databases">
        <authorList>
            <person name="Rey-Velasco X."/>
        </authorList>
    </citation>
    <scope>NUCLEOTIDE SEQUENCE [LARGE SCALE GENOMIC DNA]</scope>
    <source>
        <strain evidence="12 13">W335</strain>
    </source>
</reference>
<dbReference type="RefSeq" id="WP_311654207.1">
    <property type="nucleotide sequence ID" value="NZ_JAVRIB010000026.1"/>
</dbReference>
<comment type="catalytic activity">
    <reaction evidence="7">
        <text>Hydrolysis of oligopeptides, with broad specificity. Gly or Ala commonly occur as P1 or P1' residues, but more distant residues are also important, as is shown by the fact that Z-Gly-Pro-Gly-|-Gly-Pro-Ala is cleaved, but not Z-(Gly)(5).</text>
        <dbReference type="EC" id="3.4.24.70"/>
    </reaction>
</comment>
<dbReference type="Gene3D" id="1.20.1050.40">
    <property type="entry name" value="Endopeptidase. Chain P, domain 1"/>
    <property type="match status" value="1"/>
</dbReference>
<dbReference type="InterPro" id="IPR024080">
    <property type="entry name" value="Neurolysin/TOP_N"/>
</dbReference>
<dbReference type="InterPro" id="IPR045666">
    <property type="entry name" value="OpdA_N"/>
</dbReference>
<dbReference type="InterPro" id="IPR001567">
    <property type="entry name" value="Pept_M3A_M3B_dom"/>
</dbReference>
<gene>
    <name evidence="12" type="ORF">RM532_15280</name>
</gene>
<comment type="cofactor">
    <cofactor evidence="9">
        <name>Zn(2+)</name>
        <dbReference type="ChEBI" id="CHEBI:29105"/>
    </cofactor>
    <text evidence="9">Binds 1 zinc ion.</text>
</comment>
<evidence type="ECO:0000259" key="10">
    <source>
        <dbReference type="Pfam" id="PF01432"/>
    </source>
</evidence>
<dbReference type="Proteomes" id="UP001251857">
    <property type="component" value="Unassembled WGS sequence"/>
</dbReference>
<evidence type="ECO:0000256" key="2">
    <source>
        <dbReference type="ARBA" id="ARBA00022670"/>
    </source>
</evidence>
<evidence type="ECO:0000256" key="4">
    <source>
        <dbReference type="ARBA" id="ARBA00022801"/>
    </source>
</evidence>
<keyword evidence="3 9" id="KW-0479">Metal-binding</keyword>
<protein>
    <recommendedName>
        <fullName evidence="8">oligopeptidase A</fullName>
        <ecNumber evidence="8">3.4.24.70</ecNumber>
    </recommendedName>
</protein>
<accession>A0ABU3C425</accession>
<dbReference type="EMBL" id="JAVRIB010000026">
    <property type="protein sequence ID" value="MDT0636314.1"/>
    <property type="molecule type" value="Genomic_DNA"/>
</dbReference>
<evidence type="ECO:0000256" key="3">
    <source>
        <dbReference type="ARBA" id="ARBA00022723"/>
    </source>
</evidence>
<dbReference type="InterPro" id="IPR034005">
    <property type="entry name" value="M3A_DCP"/>
</dbReference>
<proteinExistence type="inferred from homology"/>
<evidence type="ECO:0000259" key="11">
    <source>
        <dbReference type="Pfam" id="PF19310"/>
    </source>
</evidence>